<dbReference type="InterPro" id="IPR036217">
    <property type="entry name" value="MethylDNA_cys_MeTrfase_DNAb"/>
</dbReference>
<accession>A0A0S1SJR8</accession>
<dbReference type="AlphaFoldDB" id="A0A0S1SG17"/>
<dbReference type="CDD" id="cd06445">
    <property type="entry name" value="ATase"/>
    <property type="match status" value="1"/>
</dbReference>
<proteinExistence type="inferred from homology"/>
<dbReference type="PROSITE" id="PS00374">
    <property type="entry name" value="MGMT"/>
    <property type="match status" value="1"/>
</dbReference>
<evidence type="ECO:0000259" key="9">
    <source>
        <dbReference type="Pfam" id="PF01035"/>
    </source>
</evidence>
<dbReference type="Proteomes" id="UP000069135">
    <property type="component" value="Chromosome"/>
</dbReference>
<evidence type="ECO:0000256" key="3">
    <source>
        <dbReference type="ARBA" id="ARBA00011918"/>
    </source>
</evidence>
<dbReference type="PANTHER" id="PTHR10815:SF13">
    <property type="entry name" value="METHYLATED-DNA--PROTEIN-CYSTEINE METHYLTRANSFERASE"/>
    <property type="match status" value="1"/>
</dbReference>
<reference evidence="11" key="1">
    <citation type="submission" date="2015-10" db="EMBL/GenBank/DDBJ databases">
        <title>Analysis of five complete genome sequences for members of the class Peribacteria in the recently recognized Peregrinibacteria bacterial phylum.</title>
        <authorList>
            <person name="Anantharaman K."/>
            <person name="Brown C.T."/>
            <person name="Burstein D."/>
            <person name="Castelle C.J."/>
            <person name="Probst A.J."/>
            <person name="Thomas B.C."/>
            <person name="Williams K.H."/>
            <person name="Banfield J.F."/>
        </authorList>
    </citation>
    <scope>NUCLEOTIDE SEQUENCE [LARGE SCALE GENOMIC DNA]</scope>
</reference>
<dbReference type="KEGG" id="prf:PeribacterA2_0101"/>
<evidence type="ECO:0000256" key="8">
    <source>
        <dbReference type="ARBA" id="ARBA00049348"/>
    </source>
</evidence>
<keyword evidence="4 10" id="KW-0489">Methyltransferase</keyword>
<accession>A0A0S1SNH7</accession>
<dbReference type="NCBIfam" id="TIGR00589">
    <property type="entry name" value="ogt"/>
    <property type="match status" value="1"/>
</dbReference>
<reference evidence="10 11" key="2">
    <citation type="journal article" date="2016" name="PeerJ">
        <title>Analysis of five complete genome sequences for members of the class Peribacteria in the recently recognized Peregrinibacteria bacterial phylum.</title>
        <authorList>
            <person name="Anantharaman K."/>
            <person name="Brown C.T."/>
            <person name="Burstein D."/>
            <person name="Castelle C.J."/>
            <person name="Probst A.J."/>
            <person name="Thomas B.C."/>
            <person name="Williams K.H."/>
            <person name="Banfield J.F."/>
        </authorList>
    </citation>
    <scope>NUCLEOTIDE SEQUENCE [LARGE SCALE GENOMIC DNA]</scope>
    <source>
        <strain evidence="10">RIFOXYD1_FULL_PER-ii_59_16</strain>
    </source>
</reference>
<dbReference type="EC" id="2.1.1.63" evidence="3"/>
<protein>
    <recommendedName>
        <fullName evidence="3">methylated-DNA--[protein]-cysteine S-methyltransferase</fullName>
        <ecNumber evidence="3">2.1.1.63</ecNumber>
    </recommendedName>
</protein>
<organism evidence="10 11">
    <name type="scientific">Candidatus Peribacter riflensis</name>
    <dbReference type="NCBI Taxonomy" id="1735162"/>
    <lineage>
        <taxon>Bacteria</taxon>
        <taxon>Candidatus Peregrinibacteriota</taxon>
        <taxon>Candidatus Peribacteria</taxon>
        <taxon>Candidatus Peribacterales</taxon>
        <taxon>Candidatus Peribacteraceae</taxon>
        <taxon>Candidatus Peribacter</taxon>
    </lineage>
</organism>
<dbReference type="GO" id="GO:0003908">
    <property type="term" value="F:methylated-DNA-[protein]-cysteine S-methyltransferase activity"/>
    <property type="evidence" value="ECO:0007669"/>
    <property type="project" value="UniProtKB-EC"/>
</dbReference>
<accession>A0A0S1STM5</accession>
<dbReference type="Pfam" id="PF01035">
    <property type="entry name" value="DNA_binding_1"/>
    <property type="match status" value="1"/>
</dbReference>
<feature type="domain" description="Methylated-DNA-[protein]-cysteine S-methyltransferase DNA binding" evidence="9">
    <location>
        <begin position="51"/>
        <end position="130"/>
    </location>
</feature>
<evidence type="ECO:0000256" key="6">
    <source>
        <dbReference type="ARBA" id="ARBA00022763"/>
    </source>
</evidence>
<evidence type="ECO:0000256" key="7">
    <source>
        <dbReference type="ARBA" id="ARBA00023204"/>
    </source>
</evidence>
<dbReference type="GO" id="GO:0032259">
    <property type="term" value="P:methylation"/>
    <property type="evidence" value="ECO:0007669"/>
    <property type="project" value="UniProtKB-KW"/>
</dbReference>
<gene>
    <name evidence="10" type="ORF">PeribacterD1_0101</name>
</gene>
<dbReference type="InterPro" id="IPR036388">
    <property type="entry name" value="WH-like_DNA-bd_sf"/>
</dbReference>
<comment type="catalytic activity">
    <reaction evidence="1">
        <text>a 4-O-methyl-thymidine in DNA + L-cysteinyl-[protein] = a thymidine in DNA + S-methyl-L-cysteinyl-[protein]</text>
        <dbReference type="Rhea" id="RHEA:53428"/>
        <dbReference type="Rhea" id="RHEA-COMP:10131"/>
        <dbReference type="Rhea" id="RHEA-COMP:10132"/>
        <dbReference type="Rhea" id="RHEA-COMP:13555"/>
        <dbReference type="Rhea" id="RHEA-COMP:13556"/>
        <dbReference type="ChEBI" id="CHEBI:29950"/>
        <dbReference type="ChEBI" id="CHEBI:82612"/>
        <dbReference type="ChEBI" id="CHEBI:137386"/>
        <dbReference type="ChEBI" id="CHEBI:137387"/>
        <dbReference type="EC" id="2.1.1.63"/>
    </reaction>
</comment>
<accession>A0A0S1SSA9</accession>
<dbReference type="InterPro" id="IPR014048">
    <property type="entry name" value="MethylDNA_cys_MeTrfase_DNA-bd"/>
</dbReference>
<dbReference type="STRING" id="1735162.PeribacterB2_0101"/>
<keyword evidence="6" id="KW-0227">DNA damage</keyword>
<evidence type="ECO:0000313" key="10">
    <source>
        <dbReference type="EMBL" id="ALM12804.1"/>
    </source>
</evidence>
<dbReference type="SUPFAM" id="SSF46767">
    <property type="entry name" value="Methylated DNA-protein cysteine methyltransferase, C-terminal domain"/>
    <property type="match status" value="1"/>
</dbReference>
<dbReference type="GO" id="GO:0006281">
    <property type="term" value="P:DNA repair"/>
    <property type="evidence" value="ECO:0007669"/>
    <property type="project" value="UniProtKB-KW"/>
</dbReference>
<dbReference type="Gene3D" id="1.10.10.10">
    <property type="entry name" value="Winged helix-like DNA-binding domain superfamily/Winged helix DNA-binding domain"/>
    <property type="match status" value="1"/>
</dbReference>
<evidence type="ECO:0000313" key="11">
    <source>
        <dbReference type="Proteomes" id="UP000069135"/>
    </source>
</evidence>
<evidence type="ECO:0000256" key="2">
    <source>
        <dbReference type="ARBA" id="ARBA00008711"/>
    </source>
</evidence>
<dbReference type="PANTHER" id="PTHR10815">
    <property type="entry name" value="METHYLATED-DNA--PROTEIN-CYSTEINE METHYLTRANSFERASE"/>
    <property type="match status" value="1"/>
</dbReference>
<sequence>MHRKAILQWAAAHIEKADLSSALRSKALRELERYFSGSCSCRMDVPLPGTAFQRLVWRSLIRVPFGHTITYGELATRIGHPRAARAVGTALRKNPLPILVPCHRVVPASGGIGEYVGGTPRKRWLLQFERTGR</sequence>
<dbReference type="EMBL" id="CP013065">
    <property type="protein sequence ID" value="ALM12804.1"/>
    <property type="molecule type" value="Genomic_DNA"/>
</dbReference>
<dbReference type="FunFam" id="1.10.10.10:FF:000214">
    <property type="entry name" value="Methylated-DNA--protein-cysteine methyltransferase"/>
    <property type="match status" value="1"/>
</dbReference>
<keyword evidence="7" id="KW-0234">DNA repair</keyword>
<evidence type="ECO:0000256" key="5">
    <source>
        <dbReference type="ARBA" id="ARBA00022679"/>
    </source>
</evidence>
<evidence type="ECO:0000256" key="1">
    <source>
        <dbReference type="ARBA" id="ARBA00001286"/>
    </source>
</evidence>
<comment type="similarity">
    <text evidence="2">Belongs to the MGMT family.</text>
</comment>
<name>A0A0S1SG17_9BACT</name>
<accession>A0A0S1SG17</accession>
<dbReference type="PATRIC" id="fig|1735161.3.peg.100"/>
<comment type="catalytic activity">
    <reaction evidence="8">
        <text>a 6-O-methyl-2'-deoxyguanosine in DNA + L-cysteinyl-[protein] = S-methyl-L-cysteinyl-[protein] + a 2'-deoxyguanosine in DNA</text>
        <dbReference type="Rhea" id="RHEA:24000"/>
        <dbReference type="Rhea" id="RHEA-COMP:10131"/>
        <dbReference type="Rhea" id="RHEA-COMP:10132"/>
        <dbReference type="Rhea" id="RHEA-COMP:11367"/>
        <dbReference type="Rhea" id="RHEA-COMP:11368"/>
        <dbReference type="ChEBI" id="CHEBI:29950"/>
        <dbReference type="ChEBI" id="CHEBI:82612"/>
        <dbReference type="ChEBI" id="CHEBI:85445"/>
        <dbReference type="ChEBI" id="CHEBI:85448"/>
        <dbReference type="EC" id="2.1.1.63"/>
    </reaction>
</comment>
<keyword evidence="5 10" id="KW-0808">Transferase</keyword>
<evidence type="ECO:0000256" key="4">
    <source>
        <dbReference type="ARBA" id="ARBA00022603"/>
    </source>
</evidence>
<dbReference type="InterPro" id="IPR001497">
    <property type="entry name" value="MethylDNA_cys_MeTrfase_AS"/>
</dbReference>